<dbReference type="Proteomes" id="UP000003379">
    <property type="component" value="Unassembled WGS sequence"/>
</dbReference>
<name>G9XC07_9FIRM</name>
<organism evidence="2 3">
    <name type="scientific">Peptoanaerobacter stomatis</name>
    <dbReference type="NCBI Taxonomy" id="796937"/>
    <lineage>
        <taxon>Bacteria</taxon>
        <taxon>Bacillati</taxon>
        <taxon>Bacillota</taxon>
        <taxon>Clostridia</taxon>
        <taxon>Peptostreptococcales</taxon>
        <taxon>Filifactoraceae</taxon>
        <taxon>Peptoanaerobacter</taxon>
    </lineage>
</organism>
<dbReference type="NCBIfam" id="TIGR00738">
    <property type="entry name" value="rrf2_super"/>
    <property type="match status" value="1"/>
</dbReference>
<dbReference type="HOGENOM" id="CLU_107144_1_3_9"/>
<dbReference type="InterPro" id="IPR036388">
    <property type="entry name" value="WH-like_DNA-bd_sf"/>
</dbReference>
<dbReference type="RefSeq" id="WP_009524566.1">
    <property type="nucleotide sequence ID" value="NZ_JBQMYE010000002.1"/>
</dbReference>
<dbReference type="PROSITE" id="PS51197">
    <property type="entry name" value="HTH_RRF2_2"/>
    <property type="match status" value="1"/>
</dbReference>
<dbReference type="SUPFAM" id="SSF46785">
    <property type="entry name" value="Winged helix' DNA-binding domain"/>
    <property type="match status" value="1"/>
</dbReference>
<dbReference type="EMBL" id="AFZG01000019">
    <property type="protein sequence ID" value="EHL19494.1"/>
    <property type="molecule type" value="Genomic_DNA"/>
</dbReference>
<dbReference type="Gene3D" id="1.10.10.10">
    <property type="entry name" value="Winged helix-like DNA-binding domain superfamily/Winged helix DNA-binding domain"/>
    <property type="match status" value="1"/>
</dbReference>
<gene>
    <name evidence="2" type="ORF">HMPREF9628_00215</name>
    <name evidence="1" type="ORF">HMPREF9629_00329</name>
</gene>
<dbReference type="InterPro" id="IPR036390">
    <property type="entry name" value="WH_DNA-bd_sf"/>
</dbReference>
<dbReference type="STRING" id="796937.HMPREF9630_01558"/>
<proteinExistence type="predicted"/>
<evidence type="ECO:0000313" key="2">
    <source>
        <dbReference type="EMBL" id="EHL19494.1"/>
    </source>
</evidence>
<dbReference type="PANTHER" id="PTHR33221:SF2">
    <property type="entry name" value="TRANSCRIPTIONAL REGULATOR"/>
    <property type="match status" value="1"/>
</dbReference>
<evidence type="ECO:0008006" key="5">
    <source>
        <dbReference type="Google" id="ProtNLM"/>
    </source>
</evidence>
<dbReference type="AlphaFoldDB" id="G9XC07"/>
<evidence type="ECO:0000313" key="4">
    <source>
        <dbReference type="Proteomes" id="UP000006437"/>
    </source>
</evidence>
<dbReference type="PANTHER" id="PTHR33221">
    <property type="entry name" value="WINGED HELIX-TURN-HELIX TRANSCRIPTIONAL REGULATOR, RRF2 FAMILY"/>
    <property type="match status" value="1"/>
</dbReference>
<dbReference type="EMBL" id="AFZE01000045">
    <property type="protein sequence ID" value="EHL13029.1"/>
    <property type="molecule type" value="Genomic_DNA"/>
</dbReference>
<protein>
    <recommendedName>
        <fullName evidence="5">Transcriptional regulator</fullName>
    </recommendedName>
</protein>
<dbReference type="InterPro" id="IPR000944">
    <property type="entry name" value="Tscrpt_reg_Rrf2"/>
</dbReference>
<sequence length="132" mass="15134">MRITQETDYALRMIDYLSCSEEEVVGASTLSEELKIPIRFALKILRKLNIYGITKALRGVNGGYYLNKNPQDINYKMVVEAIEGEIYINKCLQDPACCSRNMVGSECPINNNLRKIQDKVNEELEKYTFGKK</sequence>
<evidence type="ECO:0000313" key="3">
    <source>
        <dbReference type="Proteomes" id="UP000003379"/>
    </source>
</evidence>
<evidence type="ECO:0000313" key="1">
    <source>
        <dbReference type="EMBL" id="EHL13029.1"/>
    </source>
</evidence>
<dbReference type="Proteomes" id="UP000006437">
    <property type="component" value="Unassembled WGS sequence"/>
</dbReference>
<accession>G9XC07</accession>
<dbReference type="Pfam" id="PF02082">
    <property type="entry name" value="Rrf2"/>
    <property type="match status" value="1"/>
</dbReference>
<dbReference type="PROSITE" id="PS01332">
    <property type="entry name" value="HTH_RRF2_1"/>
    <property type="match status" value="1"/>
</dbReference>
<dbReference type="GO" id="GO:0005829">
    <property type="term" value="C:cytosol"/>
    <property type="evidence" value="ECO:0007669"/>
    <property type="project" value="TreeGrafter"/>
</dbReference>
<dbReference type="InterPro" id="IPR030489">
    <property type="entry name" value="TR_Rrf2-type_CS"/>
</dbReference>
<accession>G9X1Q6</accession>
<reference evidence="2 3" key="2">
    <citation type="submission" date="2011-08" db="EMBL/GenBank/DDBJ databases">
        <title>The Genome Sequence of Eubacteriaceae bacterium CM5.</title>
        <authorList>
            <consortium name="The Broad Institute Genome Sequencing Platform"/>
            <person name="Earl A."/>
            <person name="Ward D."/>
            <person name="Feldgarden M."/>
            <person name="Gevers D."/>
            <person name="Sizova M."/>
            <person name="Hazen A."/>
            <person name="Epstein S."/>
            <person name="Young S.K."/>
            <person name="Zeng Q."/>
            <person name="Gargeya S."/>
            <person name="Fitzgerald M."/>
            <person name="Haas B."/>
            <person name="Abouelleil A."/>
            <person name="Alvarado L."/>
            <person name="Arachchi H.M."/>
            <person name="Berlin A."/>
            <person name="Brown A."/>
            <person name="Chapman S.B."/>
            <person name="Chen Z."/>
            <person name="Dunbar C."/>
            <person name="Freedman E."/>
            <person name="Gearin G."/>
            <person name="Gellesch M."/>
            <person name="Goldberg J."/>
            <person name="Griggs A."/>
            <person name="Gujja S."/>
            <person name="Heiman D."/>
            <person name="Howarth C."/>
            <person name="Larson L."/>
            <person name="Lui A."/>
            <person name="MacDonald P.J.P."/>
            <person name="Montmayeur A."/>
            <person name="Murphy C."/>
            <person name="Neiman D."/>
            <person name="Pearson M."/>
            <person name="Priest M."/>
            <person name="Roberts A."/>
            <person name="Saif S."/>
            <person name="Shea T."/>
            <person name="Shenoy N."/>
            <person name="Sisk P."/>
            <person name="Stolte C."/>
            <person name="Sykes S."/>
            <person name="Wortman J."/>
            <person name="Nusbaum C."/>
            <person name="Birren B."/>
        </authorList>
    </citation>
    <scope>NUCLEOTIDE SEQUENCE [LARGE SCALE GENOMIC DNA]</scope>
    <source>
        <strain evidence="2 3">CM5</strain>
    </source>
</reference>
<comment type="caution">
    <text evidence="2">The sequence shown here is derived from an EMBL/GenBank/DDBJ whole genome shotgun (WGS) entry which is preliminary data.</text>
</comment>
<reference evidence="1 4" key="1">
    <citation type="submission" date="2011-08" db="EMBL/GenBank/DDBJ databases">
        <title>The Genome Sequence of Eubacteriaceae bacterium ACC19a.</title>
        <authorList>
            <consortium name="The Broad Institute Genome Sequencing Platform"/>
            <person name="Earl A."/>
            <person name="Ward D."/>
            <person name="Feldgarden M."/>
            <person name="Gevers D."/>
            <person name="Sizova M."/>
            <person name="Hazen A."/>
            <person name="Epstein S."/>
            <person name="Young S.K."/>
            <person name="Zeng Q."/>
            <person name="Gargeya S."/>
            <person name="Fitzgerald M."/>
            <person name="Haas B."/>
            <person name="Abouelleil A."/>
            <person name="Alvarado L."/>
            <person name="Arachchi H.M."/>
            <person name="Berlin A."/>
            <person name="Brown A."/>
            <person name="Chapman S.B."/>
            <person name="Chen Z."/>
            <person name="Dunbar C."/>
            <person name="Freedman E."/>
            <person name="Gearin G."/>
            <person name="Gellesch M."/>
            <person name="Goldberg J."/>
            <person name="Griggs A."/>
            <person name="Gujja S."/>
            <person name="Heiman D."/>
            <person name="Howarth C."/>
            <person name="Larson L."/>
            <person name="Lui A."/>
            <person name="MacDonald P.J.P."/>
            <person name="Montmayeur A."/>
            <person name="Murphy C."/>
            <person name="Neiman D."/>
            <person name="Pearson M."/>
            <person name="Priest M."/>
            <person name="Roberts A."/>
            <person name="Saif S."/>
            <person name="Shea T."/>
            <person name="Shenoy N."/>
            <person name="Sisk P."/>
            <person name="Stolte C."/>
            <person name="Sykes S."/>
            <person name="Wortman J."/>
            <person name="Nusbaum C."/>
            <person name="Birren B."/>
        </authorList>
    </citation>
    <scope>NUCLEOTIDE SEQUENCE [LARGE SCALE GENOMIC DNA]</scope>
    <source>
        <strain evidence="1 4">ACC19a</strain>
    </source>
</reference>
<dbReference type="GO" id="GO:0003700">
    <property type="term" value="F:DNA-binding transcription factor activity"/>
    <property type="evidence" value="ECO:0007669"/>
    <property type="project" value="TreeGrafter"/>
</dbReference>